<dbReference type="PANTHER" id="PTHR43201">
    <property type="entry name" value="ACYL-COA SYNTHETASE"/>
    <property type="match status" value="1"/>
</dbReference>
<dbReference type="Gene3D" id="3.30.300.30">
    <property type="match status" value="1"/>
</dbReference>
<protein>
    <submittedName>
        <fullName evidence="5">AMP-binding protein</fullName>
    </submittedName>
</protein>
<evidence type="ECO:0000313" key="5">
    <source>
        <dbReference type="EMBL" id="MDL0089561.1"/>
    </source>
</evidence>
<dbReference type="InterPro" id="IPR020845">
    <property type="entry name" value="AMP-binding_CS"/>
</dbReference>
<evidence type="ECO:0000313" key="6">
    <source>
        <dbReference type="Proteomes" id="UP001173801"/>
    </source>
</evidence>
<dbReference type="RefSeq" id="WP_284938248.1">
    <property type="nucleotide sequence ID" value="NZ_JANURM010000015.1"/>
</dbReference>
<feature type="domain" description="AMP-binding enzyme C-terminal" evidence="4">
    <location>
        <begin position="422"/>
        <end position="497"/>
    </location>
</feature>
<dbReference type="SUPFAM" id="SSF56801">
    <property type="entry name" value="Acetyl-CoA synthetase-like"/>
    <property type="match status" value="1"/>
</dbReference>
<evidence type="ECO:0000256" key="1">
    <source>
        <dbReference type="ARBA" id="ARBA00006432"/>
    </source>
</evidence>
<name>A0ABT7HRN2_9BACT</name>
<organism evidence="5 6">
    <name type="scientific">Campylobacter gastrosuis</name>
    <dbReference type="NCBI Taxonomy" id="2974576"/>
    <lineage>
        <taxon>Bacteria</taxon>
        <taxon>Pseudomonadati</taxon>
        <taxon>Campylobacterota</taxon>
        <taxon>Epsilonproteobacteria</taxon>
        <taxon>Campylobacterales</taxon>
        <taxon>Campylobacteraceae</taxon>
        <taxon>Campylobacter</taxon>
    </lineage>
</organism>
<gene>
    <name evidence="5" type="ORF">NYG85_09345</name>
</gene>
<dbReference type="InterPro" id="IPR042099">
    <property type="entry name" value="ANL_N_sf"/>
</dbReference>
<feature type="domain" description="AMP-dependent synthetase/ligase" evidence="3">
    <location>
        <begin position="13"/>
        <end position="371"/>
    </location>
</feature>
<dbReference type="InterPro" id="IPR045851">
    <property type="entry name" value="AMP-bd_C_sf"/>
</dbReference>
<comment type="similarity">
    <text evidence="1">Belongs to the ATP-dependent AMP-binding enzyme family.</text>
</comment>
<dbReference type="InterPro" id="IPR000873">
    <property type="entry name" value="AMP-dep_synth/lig_dom"/>
</dbReference>
<dbReference type="PROSITE" id="PS00455">
    <property type="entry name" value="AMP_BINDING"/>
    <property type="match status" value="1"/>
</dbReference>
<dbReference type="EMBL" id="JANURM010000015">
    <property type="protein sequence ID" value="MDL0089561.1"/>
    <property type="molecule type" value="Genomic_DNA"/>
</dbReference>
<dbReference type="InterPro" id="IPR025110">
    <property type="entry name" value="AMP-bd_C"/>
</dbReference>
<evidence type="ECO:0000259" key="3">
    <source>
        <dbReference type="Pfam" id="PF00501"/>
    </source>
</evidence>
<dbReference type="Gene3D" id="3.40.50.12780">
    <property type="entry name" value="N-terminal domain of ligase-like"/>
    <property type="match status" value="1"/>
</dbReference>
<sequence>MDMIGDLTLGAYFDELAATHGNKTAIIHEDAEGKISSLSYKILNEKINQSANFLVSLGVKSGDRVAIHMLNSIEYVINFFAVAKIGAIIVPINANFIHADALFIVKKTKPVLILTQAKFMQIYALINKTRKIKFLDINSHKTELENQSTIYETPKFSNLNLAQIIFTSGTSSTPKGVMITHYNLIFAGFYSSWQISLNKDDRYLTAMPLWHIDAQCTAMMPTFSRGATFILLERYSAHKFWEQVIKHKATITETIPKMICTLMAQRVALNEKNHSLKQMLFYLNLNDKDMQNFIDRFNIPSILVSYGMSETIVGLIGDRPSERRKFPSIGRVGFCYEAKIIDKNGNELNANEKGEIYIKGEIGKSIFKGYYKDKISTKKVLNKKGWLHTGDIGYYDEQGYFYFVDRGINLIKISGENVSSIEVEDCISRLSGVFEVAVIGVPDCFNNELIKACVVLKEGFALSADEIREFCSKHLAKFKVPSIVEFYENLPKTCTGKVRKNILKNEHKG</sequence>
<dbReference type="Proteomes" id="UP001173801">
    <property type="component" value="Unassembled WGS sequence"/>
</dbReference>
<dbReference type="Pfam" id="PF13193">
    <property type="entry name" value="AMP-binding_C"/>
    <property type="match status" value="1"/>
</dbReference>
<evidence type="ECO:0000256" key="2">
    <source>
        <dbReference type="ARBA" id="ARBA00022598"/>
    </source>
</evidence>
<keyword evidence="6" id="KW-1185">Reference proteome</keyword>
<proteinExistence type="inferred from homology"/>
<reference evidence="5" key="1">
    <citation type="submission" date="2022-08" db="EMBL/GenBank/DDBJ databases">
        <authorList>
            <person name="Wang H."/>
        </authorList>
    </citation>
    <scope>NUCLEOTIDE SEQUENCE</scope>
    <source>
        <strain evidence="5">PS10</strain>
    </source>
</reference>
<accession>A0ABT7HRN2</accession>
<keyword evidence="2" id="KW-0436">Ligase</keyword>
<dbReference type="PANTHER" id="PTHR43201:SF5">
    <property type="entry name" value="MEDIUM-CHAIN ACYL-COA LIGASE ACSF2, MITOCHONDRIAL"/>
    <property type="match status" value="1"/>
</dbReference>
<reference evidence="5" key="2">
    <citation type="journal article" date="2023" name="Microorganisms">
        <title>Isolation and Genomic Characteristics of Cat-Borne Campylobacter felis sp. nov. and Sheep-Borne Campylobacter ovis sp. nov.</title>
        <authorList>
            <person name="Wang H."/>
            <person name="Li Y."/>
            <person name="Gu Y."/>
            <person name="Zhou G."/>
            <person name="Chen X."/>
            <person name="Zhang X."/>
            <person name="Shao Z."/>
            <person name="Zhang J."/>
            <person name="Zhang M."/>
        </authorList>
    </citation>
    <scope>NUCLEOTIDE SEQUENCE</scope>
    <source>
        <strain evidence="5">PS10</strain>
    </source>
</reference>
<comment type="caution">
    <text evidence="5">The sequence shown here is derived from an EMBL/GenBank/DDBJ whole genome shotgun (WGS) entry which is preliminary data.</text>
</comment>
<dbReference type="Pfam" id="PF00501">
    <property type="entry name" value="AMP-binding"/>
    <property type="match status" value="1"/>
</dbReference>
<evidence type="ECO:0000259" key="4">
    <source>
        <dbReference type="Pfam" id="PF13193"/>
    </source>
</evidence>